<comment type="caution">
    <text evidence="3">The sequence shown here is derived from an EMBL/GenBank/DDBJ whole genome shotgun (WGS) entry which is preliminary data.</text>
</comment>
<dbReference type="EMBL" id="DVMM01000065">
    <property type="protein sequence ID" value="HIU29314.1"/>
    <property type="molecule type" value="Genomic_DNA"/>
</dbReference>
<keyword evidence="2" id="KW-0472">Membrane</keyword>
<feature type="coiled-coil region" evidence="1">
    <location>
        <begin position="144"/>
        <end position="171"/>
    </location>
</feature>
<evidence type="ECO:0000256" key="1">
    <source>
        <dbReference type="SAM" id="Coils"/>
    </source>
</evidence>
<evidence type="ECO:0000256" key="2">
    <source>
        <dbReference type="SAM" id="Phobius"/>
    </source>
</evidence>
<organism evidence="3 4">
    <name type="scientific">Candidatus Egerieisoma faecipullorum</name>
    <dbReference type="NCBI Taxonomy" id="2840963"/>
    <lineage>
        <taxon>Bacteria</taxon>
        <taxon>Bacillati</taxon>
        <taxon>Bacillota</taxon>
        <taxon>Clostridia</taxon>
        <taxon>Eubacteriales</taxon>
        <taxon>Clostridiaceae</taxon>
        <taxon>Clostridiaceae incertae sedis</taxon>
        <taxon>Candidatus Egerieisoma</taxon>
    </lineage>
</organism>
<reference evidence="3" key="1">
    <citation type="submission" date="2020-10" db="EMBL/GenBank/DDBJ databases">
        <authorList>
            <person name="Gilroy R."/>
        </authorList>
    </citation>
    <scope>NUCLEOTIDE SEQUENCE</scope>
    <source>
        <strain evidence="3">CHK195-4489</strain>
    </source>
</reference>
<reference evidence="3" key="2">
    <citation type="journal article" date="2021" name="PeerJ">
        <title>Extensive microbial diversity within the chicken gut microbiome revealed by metagenomics and culture.</title>
        <authorList>
            <person name="Gilroy R."/>
            <person name="Ravi A."/>
            <person name="Getino M."/>
            <person name="Pursley I."/>
            <person name="Horton D.L."/>
            <person name="Alikhan N.F."/>
            <person name="Baker D."/>
            <person name="Gharbi K."/>
            <person name="Hall N."/>
            <person name="Watson M."/>
            <person name="Adriaenssens E.M."/>
            <person name="Foster-Nyarko E."/>
            <person name="Jarju S."/>
            <person name="Secka A."/>
            <person name="Antonio M."/>
            <person name="Oren A."/>
            <person name="Chaudhuri R.R."/>
            <person name="La Ragione R."/>
            <person name="Hildebrand F."/>
            <person name="Pallen M.J."/>
        </authorList>
    </citation>
    <scope>NUCLEOTIDE SEQUENCE</scope>
    <source>
        <strain evidence="3">CHK195-4489</strain>
    </source>
</reference>
<dbReference type="PROSITE" id="PS51257">
    <property type="entry name" value="PROKAR_LIPOPROTEIN"/>
    <property type="match status" value="1"/>
</dbReference>
<dbReference type="GO" id="GO:0005886">
    <property type="term" value="C:plasma membrane"/>
    <property type="evidence" value="ECO:0007669"/>
    <property type="project" value="UniProtKB-SubCell"/>
</dbReference>
<dbReference type="AlphaFoldDB" id="A0A9D1I6Z4"/>
<feature type="coiled-coil region" evidence="1">
    <location>
        <begin position="56"/>
        <end position="83"/>
    </location>
</feature>
<dbReference type="GO" id="GO:0140359">
    <property type="term" value="F:ABC-type transporter activity"/>
    <property type="evidence" value="ECO:0007669"/>
    <property type="project" value="InterPro"/>
</dbReference>
<protein>
    <submittedName>
        <fullName evidence="3">ABC transporter permease subunit</fullName>
    </submittedName>
</protein>
<feature type="transmembrane region" description="Helical" evidence="2">
    <location>
        <begin position="281"/>
        <end position="302"/>
    </location>
</feature>
<feature type="transmembrane region" description="Helical" evidence="2">
    <location>
        <begin position="21"/>
        <end position="39"/>
    </location>
</feature>
<feature type="transmembrane region" description="Helical" evidence="2">
    <location>
        <begin position="420"/>
        <end position="443"/>
    </location>
</feature>
<name>A0A9D1I6Z4_9CLOT</name>
<evidence type="ECO:0000313" key="4">
    <source>
        <dbReference type="Proteomes" id="UP000824089"/>
    </source>
</evidence>
<evidence type="ECO:0000313" key="3">
    <source>
        <dbReference type="EMBL" id="HIU29314.1"/>
    </source>
</evidence>
<dbReference type="PANTHER" id="PTHR37305:SF1">
    <property type="entry name" value="MEMBRANE PROTEIN"/>
    <property type="match status" value="1"/>
</dbReference>
<feature type="transmembrane region" description="Helical" evidence="2">
    <location>
        <begin position="481"/>
        <end position="503"/>
    </location>
</feature>
<accession>A0A9D1I6Z4</accession>
<keyword evidence="2" id="KW-0812">Transmembrane</keyword>
<feature type="transmembrane region" description="Helical" evidence="2">
    <location>
        <begin position="381"/>
        <end position="408"/>
    </location>
</feature>
<dbReference type="Pfam" id="PF12679">
    <property type="entry name" value="ABC2_membrane_2"/>
    <property type="match status" value="1"/>
</dbReference>
<feature type="transmembrane region" description="Helical" evidence="2">
    <location>
        <begin position="333"/>
        <end position="361"/>
    </location>
</feature>
<dbReference type="PANTHER" id="PTHR37305">
    <property type="entry name" value="INTEGRAL MEMBRANE PROTEIN-RELATED"/>
    <property type="match status" value="1"/>
</dbReference>
<gene>
    <name evidence="3" type="ORF">IAD50_03335</name>
</gene>
<dbReference type="Proteomes" id="UP000824089">
    <property type="component" value="Unassembled WGS sequence"/>
</dbReference>
<proteinExistence type="predicted"/>
<keyword evidence="1" id="KW-0175">Coiled coil</keyword>
<keyword evidence="2" id="KW-1133">Transmembrane helix</keyword>
<sequence>MHKLGALFHNEIIKSRKKVSIYIIVIVMTVGMIGCSTFIKSTEYQDVIEDSYVVSYGEYLKYAEELENRIKECEEALADDTLSPNEVSGLREQLYNLEQEYIYYDIYGNYAKEQDVGTLSYRYEILGELVTVRQSVLDMEYSGVSSSSEEYQALLEQLNELEAAVKQNDYRQYIQDQIERIEQDPTMSEAQKEAAISYHNALLGVCPTGEYASYREKSNAESLLNQKANIEASLQNNVDLERGGNLTPERRSVLEKNLKLTEAKIQKGFLQEDPDNTTAGGAYTVASSLGMVFSVVILIILAGSMMSHEMSTGTIKSLIIAPVKRWKIYLAKYLSLLAVMLALVLYTYAVASLTNGLLFGFRSFGEKIFLVSGEPVTLNYFLYQFFSALCSIVPFLVFTTFAYTLSIVTKNTAASVSVSMGLYLGGSFLHLLLVSNLAGYGYLIRFLPFSNLSFFEKIFYSSSSTETIGGMLFGGISETGSVPLVFSVFYIIIILVCMISVGLDHFCRRDIK</sequence>